<dbReference type="Pfam" id="PF00188">
    <property type="entry name" value="CAP"/>
    <property type="match status" value="1"/>
</dbReference>
<dbReference type="EMBL" id="KZ613912">
    <property type="protein sequence ID" value="PMD51366.1"/>
    <property type="molecule type" value="Genomic_DNA"/>
</dbReference>
<dbReference type="AlphaFoldDB" id="A0A2J6SKS3"/>
<dbReference type="Gene3D" id="3.40.33.10">
    <property type="entry name" value="CAP"/>
    <property type="match status" value="1"/>
</dbReference>
<keyword evidence="4" id="KW-1185">Reference proteome</keyword>
<dbReference type="GeneID" id="36592106"/>
<evidence type="ECO:0000256" key="1">
    <source>
        <dbReference type="SAM" id="MobiDB-lite"/>
    </source>
</evidence>
<sequence>MNMKLDVDKQAALDLHNQAHREAPGAQLLDLVWDNDLAGDAEAWALQMAVTGYFKYFPQRENGENIAYFGPAGNCNYIAATQAWIEEKQLYHGQVLTAKPRHEAEEDQQKQWGSLHGDYLTRSG</sequence>
<gene>
    <name evidence="3" type="ORF">K444DRAFT_636672</name>
</gene>
<dbReference type="Proteomes" id="UP000235371">
    <property type="component" value="Unassembled WGS sequence"/>
</dbReference>
<organism evidence="3 4">
    <name type="scientific">Hyaloscypha bicolor E</name>
    <dbReference type="NCBI Taxonomy" id="1095630"/>
    <lineage>
        <taxon>Eukaryota</taxon>
        <taxon>Fungi</taxon>
        <taxon>Dikarya</taxon>
        <taxon>Ascomycota</taxon>
        <taxon>Pezizomycotina</taxon>
        <taxon>Leotiomycetes</taxon>
        <taxon>Helotiales</taxon>
        <taxon>Hyaloscyphaceae</taxon>
        <taxon>Hyaloscypha</taxon>
        <taxon>Hyaloscypha bicolor</taxon>
    </lineage>
</organism>
<dbReference type="InParanoid" id="A0A2J6SKS3"/>
<name>A0A2J6SKS3_9HELO</name>
<dbReference type="InterPro" id="IPR035940">
    <property type="entry name" value="CAP_sf"/>
</dbReference>
<evidence type="ECO:0000313" key="3">
    <source>
        <dbReference type="EMBL" id="PMD51366.1"/>
    </source>
</evidence>
<protein>
    <recommendedName>
        <fullName evidence="2">SCP domain-containing protein</fullName>
    </recommendedName>
</protein>
<dbReference type="InterPro" id="IPR014044">
    <property type="entry name" value="CAP_dom"/>
</dbReference>
<dbReference type="SUPFAM" id="SSF55797">
    <property type="entry name" value="PR-1-like"/>
    <property type="match status" value="1"/>
</dbReference>
<evidence type="ECO:0000259" key="2">
    <source>
        <dbReference type="Pfam" id="PF00188"/>
    </source>
</evidence>
<proteinExistence type="predicted"/>
<reference evidence="3 4" key="1">
    <citation type="submission" date="2016-04" db="EMBL/GenBank/DDBJ databases">
        <title>A degradative enzymes factory behind the ericoid mycorrhizal symbiosis.</title>
        <authorList>
            <consortium name="DOE Joint Genome Institute"/>
            <person name="Martino E."/>
            <person name="Morin E."/>
            <person name="Grelet G."/>
            <person name="Kuo A."/>
            <person name="Kohler A."/>
            <person name="Daghino S."/>
            <person name="Barry K."/>
            <person name="Choi C."/>
            <person name="Cichocki N."/>
            <person name="Clum A."/>
            <person name="Copeland A."/>
            <person name="Hainaut M."/>
            <person name="Haridas S."/>
            <person name="Labutti K."/>
            <person name="Lindquist E."/>
            <person name="Lipzen A."/>
            <person name="Khouja H.-R."/>
            <person name="Murat C."/>
            <person name="Ohm R."/>
            <person name="Olson A."/>
            <person name="Spatafora J."/>
            <person name="Veneault-Fourrey C."/>
            <person name="Henrissat B."/>
            <person name="Grigoriev I."/>
            <person name="Martin F."/>
            <person name="Perotto S."/>
        </authorList>
    </citation>
    <scope>NUCLEOTIDE SEQUENCE [LARGE SCALE GENOMIC DNA]</scope>
    <source>
        <strain evidence="3 4">E</strain>
    </source>
</reference>
<feature type="domain" description="SCP" evidence="2">
    <location>
        <begin position="13"/>
        <end position="91"/>
    </location>
</feature>
<dbReference type="RefSeq" id="XP_024728270.1">
    <property type="nucleotide sequence ID" value="XM_024884029.1"/>
</dbReference>
<feature type="region of interest" description="Disordered" evidence="1">
    <location>
        <begin position="101"/>
        <end position="124"/>
    </location>
</feature>
<accession>A0A2J6SKS3</accession>
<evidence type="ECO:0000313" key="4">
    <source>
        <dbReference type="Proteomes" id="UP000235371"/>
    </source>
</evidence>
<dbReference type="OrthoDB" id="43654at2759"/>